<evidence type="ECO:0000313" key="10">
    <source>
        <dbReference type="EMBL" id="KAL0113449.1"/>
    </source>
</evidence>
<comment type="subcellular location">
    <subcellularLocation>
        <location evidence="2">Secreted</location>
    </subcellularLocation>
</comment>
<dbReference type="InterPro" id="IPR000734">
    <property type="entry name" value="TAG_lipase"/>
</dbReference>
<evidence type="ECO:0000256" key="1">
    <source>
        <dbReference type="ARBA" id="ARBA00000111"/>
    </source>
</evidence>
<keyword evidence="5" id="KW-0964">Secreted</keyword>
<evidence type="ECO:0000256" key="6">
    <source>
        <dbReference type="ARBA" id="ARBA00022801"/>
    </source>
</evidence>
<keyword evidence="7" id="KW-1015">Disulfide bond</keyword>
<dbReference type="PANTHER" id="PTHR11610">
    <property type="entry name" value="LIPASE"/>
    <property type="match status" value="1"/>
</dbReference>
<evidence type="ECO:0000256" key="8">
    <source>
        <dbReference type="RuleBase" id="RU004262"/>
    </source>
</evidence>
<evidence type="ECO:0000256" key="2">
    <source>
        <dbReference type="ARBA" id="ARBA00004613"/>
    </source>
</evidence>
<dbReference type="InterPro" id="IPR033906">
    <property type="entry name" value="Lipase_N"/>
</dbReference>
<feature type="domain" description="Lipase" evidence="9">
    <location>
        <begin position="43"/>
        <end position="283"/>
    </location>
</feature>
<organism evidence="10 11">
    <name type="scientific">Cardiocondyla obscurior</name>
    <dbReference type="NCBI Taxonomy" id="286306"/>
    <lineage>
        <taxon>Eukaryota</taxon>
        <taxon>Metazoa</taxon>
        <taxon>Ecdysozoa</taxon>
        <taxon>Arthropoda</taxon>
        <taxon>Hexapoda</taxon>
        <taxon>Insecta</taxon>
        <taxon>Pterygota</taxon>
        <taxon>Neoptera</taxon>
        <taxon>Endopterygota</taxon>
        <taxon>Hymenoptera</taxon>
        <taxon>Apocrita</taxon>
        <taxon>Aculeata</taxon>
        <taxon>Formicoidea</taxon>
        <taxon>Formicidae</taxon>
        <taxon>Myrmicinae</taxon>
        <taxon>Cardiocondyla</taxon>
    </lineage>
</organism>
<dbReference type="EC" id="3.1.1.32" evidence="4"/>
<protein>
    <recommendedName>
        <fullName evidence="4">phospholipase A1</fullName>
        <ecNumber evidence="4">3.1.1.32</ecNumber>
    </recommendedName>
</protein>
<evidence type="ECO:0000256" key="3">
    <source>
        <dbReference type="ARBA" id="ARBA00010701"/>
    </source>
</evidence>
<dbReference type="CDD" id="cd00707">
    <property type="entry name" value="Pancreat_lipase_like"/>
    <property type="match status" value="1"/>
</dbReference>
<dbReference type="GO" id="GO:0017171">
    <property type="term" value="F:serine hydrolase activity"/>
    <property type="evidence" value="ECO:0007669"/>
    <property type="project" value="TreeGrafter"/>
</dbReference>
<dbReference type="AlphaFoldDB" id="A0AAW2FEQ5"/>
<comment type="catalytic activity">
    <reaction evidence="1">
        <text>a 1,2-diacyl-sn-glycero-3-phosphocholine + H2O = a 2-acyl-sn-glycero-3-phosphocholine + a fatty acid + H(+)</text>
        <dbReference type="Rhea" id="RHEA:18689"/>
        <dbReference type="ChEBI" id="CHEBI:15377"/>
        <dbReference type="ChEBI" id="CHEBI:15378"/>
        <dbReference type="ChEBI" id="CHEBI:28868"/>
        <dbReference type="ChEBI" id="CHEBI:57643"/>
        <dbReference type="ChEBI" id="CHEBI:57875"/>
        <dbReference type="EC" id="3.1.1.32"/>
    </reaction>
</comment>
<dbReference type="GO" id="GO:0008970">
    <property type="term" value="F:phospholipase A1 activity"/>
    <property type="evidence" value="ECO:0007669"/>
    <property type="project" value="UniProtKB-EC"/>
</dbReference>
<gene>
    <name evidence="10" type="ORF">PUN28_012538</name>
</gene>
<dbReference type="Proteomes" id="UP001430953">
    <property type="component" value="Unassembled WGS sequence"/>
</dbReference>
<comment type="caution">
    <text evidence="10">The sequence shown here is derived from an EMBL/GenBank/DDBJ whole genome shotgun (WGS) entry which is preliminary data.</text>
</comment>
<evidence type="ECO:0000256" key="5">
    <source>
        <dbReference type="ARBA" id="ARBA00022525"/>
    </source>
</evidence>
<evidence type="ECO:0000259" key="9">
    <source>
        <dbReference type="Pfam" id="PF00151"/>
    </source>
</evidence>
<dbReference type="GO" id="GO:0005615">
    <property type="term" value="C:extracellular space"/>
    <property type="evidence" value="ECO:0007669"/>
    <property type="project" value="TreeGrafter"/>
</dbReference>
<dbReference type="Gene3D" id="3.40.50.1820">
    <property type="entry name" value="alpha/beta hydrolase"/>
    <property type="match status" value="1"/>
</dbReference>
<dbReference type="PANTHER" id="PTHR11610:SF173">
    <property type="entry name" value="LIPASE DOMAIN-CONTAINING PROTEIN-RELATED"/>
    <property type="match status" value="1"/>
</dbReference>
<dbReference type="Pfam" id="PF00151">
    <property type="entry name" value="Lipase"/>
    <property type="match status" value="1"/>
</dbReference>
<dbReference type="InterPro" id="IPR013818">
    <property type="entry name" value="Lipase"/>
</dbReference>
<dbReference type="InterPro" id="IPR029058">
    <property type="entry name" value="AB_hydrolase_fold"/>
</dbReference>
<dbReference type="PRINTS" id="PR00821">
    <property type="entry name" value="TAGLIPASE"/>
</dbReference>
<accession>A0AAW2FEQ5</accession>
<dbReference type="SUPFAM" id="SSF53474">
    <property type="entry name" value="alpha/beta-Hydrolases"/>
    <property type="match status" value="1"/>
</dbReference>
<keyword evidence="6" id="KW-0378">Hydrolase</keyword>
<evidence type="ECO:0000313" key="11">
    <source>
        <dbReference type="Proteomes" id="UP001430953"/>
    </source>
</evidence>
<sequence length="314" mass="34464">MIAPPAIALVYSTLLASIATNYSIFDFHREKVNLIDIKKQKLTETELKKIEESAQKTTFYLYTRSNPLIGQQLLIDNLDSVKESFWNPAHPTRLVTHGWLGNSEEPSCTQIRDAYLKTSDYNVIAIDWREAATLWKSVPHVSQRVASLINFLKNNAGLNPNKTTMIGFSLGAHVVSLGARFASSEIGEVVALDPPGPKFESEGPGKRVDKSDAAIVQVIHTCIKCLSMKSAVGTSDFYLNGGEEQPGCGPIRWIGDVKAMICSHSRAFLYYAESIVNPAGFRAGNVFMGGLFLDPNARGTYFLRTASKSPFALG</sequence>
<proteinExistence type="inferred from homology"/>
<dbReference type="EMBL" id="JADYXP020000012">
    <property type="protein sequence ID" value="KAL0113449.1"/>
    <property type="molecule type" value="Genomic_DNA"/>
</dbReference>
<reference evidence="10 11" key="1">
    <citation type="submission" date="2023-03" db="EMBL/GenBank/DDBJ databases">
        <title>High recombination rates correlate with genetic variation in Cardiocondyla obscurior ants.</title>
        <authorList>
            <person name="Errbii M."/>
        </authorList>
    </citation>
    <scope>NUCLEOTIDE SEQUENCE [LARGE SCALE GENOMIC DNA]</scope>
    <source>
        <strain evidence="10">Alpha-2009</strain>
        <tissue evidence="10">Whole body</tissue>
    </source>
</reference>
<comment type="similarity">
    <text evidence="3 8">Belongs to the AB hydrolase superfamily. Lipase family.</text>
</comment>
<keyword evidence="11" id="KW-1185">Reference proteome</keyword>
<evidence type="ECO:0000256" key="7">
    <source>
        <dbReference type="ARBA" id="ARBA00023157"/>
    </source>
</evidence>
<dbReference type="GO" id="GO:0016042">
    <property type="term" value="P:lipid catabolic process"/>
    <property type="evidence" value="ECO:0007669"/>
    <property type="project" value="TreeGrafter"/>
</dbReference>
<evidence type="ECO:0000256" key="4">
    <source>
        <dbReference type="ARBA" id="ARBA00013179"/>
    </source>
</evidence>
<name>A0AAW2FEQ5_9HYME</name>